<evidence type="ECO:0000313" key="8">
    <source>
        <dbReference type="Proteomes" id="UP000441772"/>
    </source>
</evidence>
<feature type="transmembrane region" description="Helical" evidence="5">
    <location>
        <begin position="583"/>
        <end position="599"/>
    </location>
</feature>
<gene>
    <name evidence="7" type="ORF">F7D09_1431</name>
</gene>
<dbReference type="PANTHER" id="PTHR43179">
    <property type="entry name" value="RHAMNOSYLTRANSFERASE WBBL"/>
    <property type="match status" value="1"/>
</dbReference>
<dbReference type="SUPFAM" id="SSF53448">
    <property type="entry name" value="Nucleotide-diphospho-sugar transferases"/>
    <property type="match status" value="1"/>
</dbReference>
<sequence>MTSAGMSDIQRILADAMANRPYSHRQDVDSSIAAVVTVESDLRFLPDTIAAVLRQTVLPGVIVVADCTGDTAQPVHASFEVIPAPSGVLGRVPSPRTVTVEIVRAKGARSFYDAVAKALGYARLDSSTRAIWLLHDDSRPADEHCLEALLETWHNDPTASVLGAKQLDWQAEHLHEVGSYAYRHRTQTLVVDGEPDQEQYDGRRDVFAVSLAGALVSVETLHELDGADDWFTTFGESRDFCRRVCLSGRRVVIVPSARIAHRRARFEGVRNRAGEPLDEGESVSSVRARVRAARRYRITDERLLLWPLLWVLSLFSACAKAVSLLFAKHPFEALCELVSPWAAIAEFPHAVAARRRVSRQESVPISRLSSLVANRQQVAQWRDRVRALNDQRHVELLSPLAKAHLRRRALERWGLACLMAVVCFGVVVWLESGALRAGFAGGSLYSRSLLPSDGDFASLWRSATMTWVFGESVAAPPAPWLMVWLVASVVTGGNITAAITMIVFAAAPLAALSCWALIGVFTRSDGVRVAGGLMWVSAAIAMGLFATGDVAMLTVMVFLPAAFAFAFRAVGFYRTEDQVRAHPSAQAGALAALCFIPPVAAEPQLMIALLVVFVAFLVVVPRHRAMLLLIPLPSALAIAPTLVNAVHHASEGAWRQLFGDVMRPSSAVNGSPAATDAVTLALRALGVRADSGWWSVLGLANPSGLGVLVVLLVLAALAVVSLFLPFALRASRMMWVVIVSGMVLSMASTRTVIAVDGDGPVAGSARPGVALALLGLIACTALVSGMAVRRFRLLRKSRTAQPAAALPADGLITAHAAATADSADADSTNAVAAHTSAARRTFGAAARIVLPKFGRSVMVLLLVASSALFTAMPFIGGQGYGSLNGTRGGLPMVASDYLAKDSGHRILALGAQSSTQVSYTTLRSGRGDLLDSSPAVRARQASGGTGGRDAILASAGSRLMGAADAQAIADISALGYGGIFVVRDNADAAASQAVEQLISNITASEGTQSVVSNTAGVYYRLTLNDSASQRVDERGLDEQRRNPYRRAWLWCLGVVVLLYCIVAFPRSTRRIIEEDQ</sequence>
<dbReference type="PANTHER" id="PTHR43179:SF12">
    <property type="entry name" value="GALACTOFURANOSYLTRANSFERASE GLFT2"/>
    <property type="match status" value="1"/>
</dbReference>
<feature type="transmembrane region" description="Helical" evidence="5">
    <location>
        <begin position="1047"/>
        <end position="1064"/>
    </location>
</feature>
<keyword evidence="4" id="KW-0808">Transferase</keyword>
<accession>A0A6I1GKB2</accession>
<feature type="transmembrane region" description="Helical" evidence="5">
    <location>
        <begin position="767"/>
        <end position="788"/>
    </location>
</feature>
<comment type="pathway">
    <text evidence="1">Cell wall biogenesis; cell wall polysaccharide biosynthesis.</text>
</comment>
<feature type="transmembrane region" description="Helical" evidence="5">
    <location>
        <begin position="413"/>
        <end position="430"/>
    </location>
</feature>
<evidence type="ECO:0000256" key="5">
    <source>
        <dbReference type="SAM" id="Phobius"/>
    </source>
</evidence>
<keyword evidence="5" id="KW-0812">Transmembrane</keyword>
<feature type="transmembrane region" description="Helical" evidence="5">
    <location>
        <begin position="705"/>
        <end position="728"/>
    </location>
</feature>
<evidence type="ECO:0000259" key="6">
    <source>
        <dbReference type="Pfam" id="PF13632"/>
    </source>
</evidence>
<feature type="transmembrane region" description="Helical" evidence="5">
    <location>
        <begin position="605"/>
        <end position="620"/>
    </location>
</feature>
<protein>
    <submittedName>
        <fullName evidence="7">Regulatory protein</fullName>
    </submittedName>
</protein>
<dbReference type="InterPro" id="IPR001173">
    <property type="entry name" value="Glyco_trans_2-like"/>
</dbReference>
<evidence type="ECO:0000313" key="7">
    <source>
        <dbReference type="EMBL" id="KAB7790086.1"/>
    </source>
</evidence>
<evidence type="ECO:0000256" key="2">
    <source>
        <dbReference type="ARBA" id="ARBA00006739"/>
    </source>
</evidence>
<dbReference type="Pfam" id="PF13632">
    <property type="entry name" value="Glyco_trans_2_3"/>
    <property type="match status" value="1"/>
</dbReference>
<evidence type="ECO:0000256" key="1">
    <source>
        <dbReference type="ARBA" id="ARBA00004776"/>
    </source>
</evidence>
<dbReference type="AlphaFoldDB" id="A0A6I1GKB2"/>
<feature type="domain" description="Glycosyltransferase 2-like" evidence="6">
    <location>
        <begin position="131"/>
        <end position="324"/>
    </location>
</feature>
<evidence type="ECO:0000256" key="4">
    <source>
        <dbReference type="ARBA" id="ARBA00022679"/>
    </source>
</evidence>
<name>A0A6I1GKB2_9BIFI</name>
<dbReference type="InterPro" id="IPR029044">
    <property type="entry name" value="Nucleotide-diphossugar_trans"/>
</dbReference>
<dbReference type="Gene3D" id="3.90.550.10">
    <property type="entry name" value="Spore Coat Polysaccharide Biosynthesis Protein SpsA, Chain A"/>
    <property type="match status" value="1"/>
</dbReference>
<feature type="transmembrane region" description="Helical" evidence="5">
    <location>
        <begin position="551"/>
        <end position="571"/>
    </location>
</feature>
<feature type="transmembrane region" description="Helical" evidence="5">
    <location>
        <begin position="482"/>
        <end position="515"/>
    </location>
</feature>
<reference evidence="7 8" key="1">
    <citation type="submission" date="2019-09" db="EMBL/GenBank/DDBJ databases">
        <title>Characterization of the phylogenetic diversity of two novel species belonging to the genus Bifidobacterium: Bifidobacterium cebidarum sp. nov. and Bifidobacterium leontopitheci sp. nov.</title>
        <authorList>
            <person name="Lugli G.A."/>
            <person name="Duranti S."/>
            <person name="Milani C."/>
            <person name="Turroni F."/>
            <person name="Ventura M."/>
        </authorList>
    </citation>
    <scope>NUCLEOTIDE SEQUENCE [LARGE SCALE GENOMIC DNA]</scope>
    <source>
        <strain evidence="7 8">LMG 31471</strain>
    </source>
</reference>
<dbReference type="GO" id="GO:0016757">
    <property type="term" value="F:glycosyltransferase activity"/>
    <property type="evidence" value="ECO:0007669"/>
    <property type="project" value="UniProtKB-KW"/>
</dbReference>
<feature type="transmembrane region" description="Helical" evidence="5">
    <location>
        <begin position="304"/>
        <end position="327"/>
    </location>
</feature>
<keyword evidence="5" id="KW-1133">Transmembrane helix</keyword>
<organism evidence="7 8">
    <name type="scientific">Bifidobacterium leontopitheci</name>
    <dbReference type="NCBI Taxonomy" id="2650774"/>
    <lineage>
        <taxon>Bacteria</taxon>
        <taxon>Bacillati</taxon>
        <taxon>Actinomycetota</taxon>
        <taxon>Actinomycetes</taxon>
        <taxon>Bifidobacteriales</taxon>
        <taxon>Bifidobacteriaceae</taxon>
        <taxon>Bifidobacterium</taxon>
    </lineage>
</organism>
<evidence type="ECO:0000256" key="3">
    <source>
        <dbReference type="ARBA" id="ARBA00022676"/>
    </source>
</evidence>
<proteinExistence type="inferred from homology"/>
<keyword evidence="5" id="KW-0472">Membrane</keyword>
<dbReference type="Proteomes" id="UP000441772">
    <property type="component" value="Unassembled WGS sequence"/>
</dbReference>
<keyword evidence="8" id="KW-1185">Reference proteome</keyword>
<comment type="similarity">
    <text evidence="2">Belongs to the glycosyltransferase 2 family.</text>
</comment>
<dbReference type="EMBL" id="WBVT01000022">
    <property type="protein sequence ID" value="KAB7790086.1"/>
    <property type="molecule type" value="Genomic_DNA"/>
</dbReference>
<feature type="transmembrane region" description="Helical" evidence="5">
    <location>
        <begin position="735"/>
        <end position="755"/>
    </location>
</feature>
<feature type="transmembrane region" description="Helical" evidence="5">
    <location>
        <begin position="857"/>
        <end position="876"/>
    </location>
</feature>
<feature type="transmembrane region" description="Helical" evidence="5">
    <location>
        <begin position="627"/>
        <end position="647"/>
    </location>
</feature>
<comment type="caution">
    <text evidence="7">The sequence shown here is derived from an EMBL/GenBank/DDBJ whole genome shotgun (WGS) entry which is preliminary data.</text>
</comment>
<feature type="transmembrane region" description="Helical" evidence="5">
    <location>
        <begin position="527"/>
        <end position="545"/>
    </location>
</feature>
<keyword evidence="3" id="KW-0328">Glycosyltransferase</keyword>
<dbReference type="RefSeq" id="WP_152234759.1">
    <property type="nucleotide sequence ID" value="NZ_JBHSKZ010000061.1"/>
</dbReference>